<keyword evidence="1" id="KW-0812">Transmembrane</keyword>
<dbReference type="AlphaFoldDB" id="A0A935Q1W8"/>
<feature type="transmembrane region" description="Helical" evidence="1">
    <location>
        <begin position="22"/>
        <end position="44"/>
    </location>
</feature>
<evidence type="ECO:0000313" key="2">
    <source>
        <dbReference type="EMBL" id="MBK7676722.1"/>
    </source>
</evidence>
<comment type="caution">
    <text evidence="2">The sequence shown here is derived from an EMBL/GenBank/DDBJ whole genome shotgun (WGS) entry which is preliminary data.</text>
</comment>
<protein>
    <submittedName>
        <fullName evidence="2">Uncharacterized protein</fullName>
    </submittedName>
</protein>
<organism evidence="2 3">
    <name type="scientific">Candidatus Accumulibacter proximus</name>
    <dbReference type="NCBI Taxonomy" id="2954385"/>
    <lineage>
        <taxon>Bacteria</taxon>
        <taxon>Pseudomonadati</taxon>
        <taxon>Pseudomonadota</taxon>
        <taxon>Betaproteobacteria</taxon>
        <taxon>Candidatus Accumulibacter</taxon>
    </lineage>
</organism>
<dbReference type="EMBL" id="JADJMH010000023">
    <property type="protein sequence ID" value="MBK7676722.1"/>
    <property type="molecule type" value="Genomic_DNA"/>
</dbReference>
<dbReference type="Proteomes" id="UP000697998">
    <property type="component" value="Unassembled WGS sequence"/>
</dbReference>
<evidence type="ECO:0000313" key="3">
    <source>
        <dbReference type="Proteomes" id="UP000697998"/>
    </source>
</evidence>
<accession>A0A935Q1W8</accession>
<keyword evidence="1" id="KW-1133">Transmembrane helix</keyword>
<evidence type="ECO:0000256" key="1">
    <source>
        <dbReference type="SAM" id="Phobius"/>
    </source>
</evidence>
<feature type="non-terminal residue" evidence="2">
    <location>
        <position position="76"/>
    </location>
</feature>
<reference evidence="2 3" key="1">
    <citation type="submission" date="2020-10" db="EMBL/GenBank/DDBJ databases">
        <title>Connecting structure to function with the recovery of over 1000 high-quality activated sludge metagenome-assembled genomes encoding full-length rRNA genes using long-read sequencing.</title>
        <authorList>
            <person name="Singleton C.M."/>
            <person name="Petriglieri F."/>
            <person name="Kristensen J.M."/>
            <person name="Kirkegaard R.H."/>
            <person name="Michaelsen T.Y."/>
            <person name="Andersen M.H."/>
            <person name="Karst S.M."/>
            <person name="Dueholm M.S."/>
            <person name="Nielsen P.H."/>
            <person name="Albertsen M."/>
        </authorList>
    </citation>
    <scope>NUCLEOTIDE SEQUENCE [LARGE SCALE GENOMIC DNA]</scope>
    <source>
        <strain evidence="2">EsbW_18-Q3-R4-48_BATAC.285</strain>
    </source>
</reference>
<keyword evidence="1" id="KW-0472">Membrane</keyword>
<name>A0A935Q1W8_9PROT</name>
<sequence length="76" mass="7717">MNTARTGNGTAVAPLSMSLPSILTQGVTSVLFIGWVGLLLPASLSVHAQDKDAMTISPSGNVGIGSVSEAHKLNVE</sequence>
<proteinExistence type="predicted"/>
<gene>
    <name evidence="2" type="ORF">IPJ27_19245</name>
</gene>